<protein>
    <submittedName>
        <fullName evidence="1">Peptidase C26</fullName>
    </submittedName>
</protein>
<dbReference type="PANTHER" id="PTHR43235:SF1">
    <property type="entry name" value="GLUTAMINE AMIDOTRANSFERASE PB2B2.05-RELATED"/>
    <property type="match status" value="1"/>
</dbReference>
<dbReference type="PATRIC" id="fig|339670.21.peg.5426"/>
<dbReference type="InterPro" id="IPR044668">
    <property type="entry name" value="PuuD-like"/>
</dbReference>
<dbReference type="AlphaFoldDB" id="Q0B5H7"/>
<dbReference type="Pfam" id="PF07722">
    <property type="entry name" value="Peptidase_C26"/>
    <property type="match status" value="1"/>
</dbReference>
<dbReference type="CDD" id="cd01745">
    <property type="entry name" value="GATase1_2"/>
    <property type="match status" value="1"/>
</dbReference>
<dbReference type="Proteomes" id="UP000000662">
    <property type="component" value="Chromosome 2"/>
</dbReference>
<reference evidence="1" key="1">
    <citation type="submission" date="2006-08" db="EMBL/GenBank/DDBJ databases">
        <title>Complete sequence of Chromosome 2 of Burkholderia cepacia AMMD.</title>
        <authorList>
            <consortium name="US DOE Joint Genome Institute"/>
            <person name="Copeland A."/>
            <person name="Lucas S."/>
            <person name="Lapidus A."/>
            <person name="Barry K."/>
            <person name="Detter J.C."/>
            <person name="Glavina del Rio T."/>
            <person name="Hammon N."/>
            <person name="Israni S."/>
            <person name="Pitluck S."/>
            <person name="Bruce D."/>
            <person name="Chain P."/>
            <person name="Malfatti S."/>
            <person name="Shin M."/>
            <person name="Vergez L."/>
            <person name="Schmutz J."/>
            <person name="Larimer F."/>
            <person name="Land M."/>
            <person name="Hauser L."/>
            <person name="Kyrpides N."/>
            <person name="Kim E."/>
            <person name="Parke J."/>
            <person name="Coenye T."/>
            <person name="Konstantinidis K."/>
            <person name="Ramette A."/>
            <person name="Tiedje J."/>
            <person name="Richardson P."/>
        </authorList>
    </citation>
    <scope>NUCLEOTIDE SEQUENCE</scope>
    <source>
        <strain evidence="1">AMMD</strain>
    </source>
</reference>
<sequence length="301" mass="33130">MRQLPDMKPVVGVLCSAEDIEVPGWGCLSHQAVFERYLQAATEFGGVLPLLIGSTNDLASDRSLDTLLDRLDGIVLPGGASNVDVAFYGGTRPHVGSLDRMRDRMAIRVVREAVASGRPVFGICRGMQEINVALGGTLCATLHDEPGRRDHRANRALAFEDRYRDVHAVELVRGGWLDEAIRTISPDCRHAHVNSLHGQGIEALANGLRVDAYADDGTIEAVSHMRAPIFGVQWHPEWYVRDSALNRAVWARFGRECTVYLHRRLVGKSCRDTPTEAGGTHQDDFCGNFRTQGTCPPPLVR</sequence>
<dbReference type="GO" id="GO:0005829">
    <property type="term" value="C:cytosol"/>
    <property type="evidence" value="ECO:0007669"/>
    <property type="project" value="TreeGrafter"/>
</dbReference>
<dbReference type="KEGG" id="bam:Bamb_5047"/>
<dbReference type="InterPro" id="IPR011697">
    <property type="entry name" value="Peptidase_C26"/>
</dbReference>
<gene>
    <name evidence="1" type="ordered locus">Bamb_5047</name>
</gene>
<dbReference type="PANTHER" id="PTHR43235">
    <property type="entry name" value="GLUTAMINE AMIDOTRANSFERASE PB2B2.05-RELATED"/>
    <property type="match status" value="1"/>
</dbReference>
<dbReference type="PROSITE" id="PS51273">
    <property type="entry name" value="GATASE_TYPE_1"/>
    <property type="match status" value="1"/>
</dbReference>
<dbReference type="SUPFAM" id="SSF52317">
    <property type="entry name" value="Class I glutamine amidotransferase-like"/>
    <property type="match status" value="1"/>
</dbReference>
<dbReference type="Gene3D" id="3.40.50.880">
    <property type="match status" value="1"/>
</dbReference>
<dbReference type="GO" id="GO:0006598">
    <property type="term" value="P:polyamine catabolic process"/>
    <property type="evidence" value="ECO:0007669"/>
    <property type="project" value="TreeGrafter"/>
</dbReference>
<organism evidence="1 2">
    <name type="scientific">Burkholderia ambifaria (strain ATCC BAA-244 / DSM 16087 / CCUG 44356 / LMG 19182 / AMMD)</name>
    <name type="common">Burkholderia cepacia (strain AMMD)</name>
    <dbReference type="NCBI Taxonomy" id="339670"/>
    <lineage>
        <taxon>Bacteria</taxon>
        <taxon>Pseudomonadati</taxon>
        <taxon>Pseudomonadota</taxon>
        <taxon>Betaproteobacteria</taxon>
        <taxon>Burkholderiales</taxon>
        <taxon>Burkholderiaceae</taxon>
        <taxon>Burkholderia</taxon>
        <taxon>Burkholderia cepacia complex</taxon>
    </lineage>
</organism>
<dbReference type="GO" id="GO:0033969">
    <property type="term" value="F:gamma-glutamyl-gamma-aminobutyrate hydrolase activity"/>
    <property type="evidence" value="ECO:0007669"/>
    <property type="project" value="TreeGrafter"/>
</dbReference>
<dbReference type="EMBL" id="CP000441">
    <property type="protein sequence ID" value="ABI90596.1"/>
    <property type="molecule type" value="Genomic_DNA"/>
</dbReference>
<dbReference type="eggNOG" id="COG2071">
    <property type="taxonomic scope" value="Bacteria"/>
</dbReference>
<evidence type="ECO:0000313" key="1">
    <source>
        <dbReference type="EMBL" id="ABI90596.1"/>
    </source>
</evidence>
<accession>Q0B5H7</accession>
<dbReference type="InterPro" id="IPR029062">
    <property type="entry name" value="Class_I_gatase-like"/>
</dbReference>
<proteinExistence type="predicted"/>
<keyword evidence="2" id="KW-1185">Reference proteome</keyword>
<evidence type="ECO:0000313" key="2">
    <source>
        <dbReference type="Proteomes" id="UP000000662"/>
    </source>
</evidence>
<name>Q0B5H7_BURCM</name>